<protein>
    <submittedName>
        <fullName evidence="1">Uncharacterized protein</fullName>
    </submittedName>
</protein>
<dbReference type="EMBL" id="GDKF01008694">
    <property type="protein sequence ID" value="JAT69928.1"/>
    <property type="molecule type" value="Transcribed_RNA"/>
</dbReference>
<sequence>MSALRALQAARSVDANAALTSALLCAGPTLSAFLSSGLDGGEGSLQPMCVLELVCTASATQDPSLRQAPHPMARTLLGISMAVVDAAQDGPAAVARGFSAPRRIMLHSAICPSYIL</sequence>
<gene>
    <name evidence="1" type="ORF">g.99939</name>
</gene>
<evidence type="ECO:0000313" key="1">
    <source>
        <dbReference type="EMBL" id="JAT69928.1"/>
    </source>
</evidence>
<organism evidence="1">
    <name type="scientific">Auxenochlorella protothecoides</name>
    <name type="common">Green microalga</name>
    <name type="synonym">Chlorella protothecoides</name>
    <dbReference type="NCBI Taxonomy" id="3075"/>
    <lineage>
        <taxon>Eukaryota</taxon>
        <taxon>Viridiplantae</taxon>
        <taxon>Chlorophyta</taxon>
        <taxon>core chlorophytes</taxon>
        <taxon>Trebouxiophyceae</taxon>
        <taxon>Chlorellales</taxon>
        <taxon>Chlorellaceae</taxon>
        <taxon>Auxenochlorella</taxon>
    </lineage>
</organism>
<proteinExistence type="predicted"/>
<reference evidence="1" key="1">
    <citation type="submission" date="2015-08" db="EMBL/GenBank/DDBJ databases">
        <authorList>
            <person name="Babu N.S."/>
            <person name="Beckwith C.J."/>
            <person name="Beseler K.G."/>
            <person name="Brison A."/>
            <person name="Carone J.V."/>
            <person name="Caskin T.P."/>
            <person name="Diamond M."/>
            <person name="Durham M.E."/>
            <person name="Foxe J.M."/>
            <person name="Go M."/>
            <person name="Henderson B.A."/>
            <person name="Jones I.B."/>
            <person name="McGettigan J.A."/>
            <person name="Micheletti S.J."/>
            <person name="Nasrallah M.E."/>
            <person name="Ortiz D."/>
            <person name="Piller C.R."/>
            <person name="Privatt S.R."/>
            <person name="Schneider S.L."/>
            <person name="Sharp S."/>
            <person name="Smith T.C."/>
            <person name="Stanton J.D."/>
            <person name="Ullery H.E."/>
            <person name="Wilson R.J."/>
            <person name="Serrano M.G."/>
            <person name="Buck G."/>
            <person name="Lee V."/>
            <person name="Wang Y."/>
            <person name="Carvalho R."/>
            <person name="Voegtly L."/>
            <person name="Shi R."/>
            <person name="Duckworth R."/>
            <person name="Johnson A."/>
            <person name="Loviza R."/>
            <person name="Walstead R."/>
            <person name="Shah Z."/>
            <person name="Kiflezghi M."/>
            <person name="Wade K."/>
            <person name="Ball S.L."/>
            <person name="Bradley K.W."/>
            <person name="Asai D.J."/>
            <person name="Bowman C.A."/>
            <person name="Russell D.A."/>
            <person name="Pope W.H."/>
            <person name="Jacobs-Sera D."/>
            <person name="Hendrix R.W."/>
            <person name="Hatfull G.F."/>
        </authorList>
    </citation>
    <scope>NUCLEOTIDE SEQUENCE</scope>
</reference>
<name>A0A1D1ZSK3_AUXPR</name>
<accession>A0A1D1ZSK3</accession>
<dbReference type="AlphaFoldDB" id="A0A1D1ZSK3"/>